<comment type="similarity">
    <text evidence="1">Belongs to the LOR family.</text>
</comment>
<gene>
    <name evidence="2" type="ORF">CI109_102700</name>
</gene>
<dbReference type="Gene3D" id="2.40.160.200">
    <property type="entry name" value="LURP1-related"/>
    <property type="match status" value="1"/>
</dbReference>
<dbReference type="SUPFAM" id="SSF54518">
    <property type="entry name" value="Tubby C-terminal domain-like"/>
    <property type="match status" value="1"/>
</dbReference>
<evidence type="ECO:0000313" key="2">
    <source>
        <dbReference type="EMBL" id="WWD18250.1"/>
    </source>
</evidence>
<dbReference type="InterPro" id="IPR025659">
    <property type="entry name" value="Tubby-like_C"/>
</dbReference>
<dbReference type="AlphaFoldDB" id="A0AAJ8MW59"/>
<reference evidence="2" key="2">
    <citation type="submission" date="2024-01" db="EMBL/GenBank/DDBJ databases">
        <title>Comparative genomics of Cryptococcus and Kwoniella reveals pathogenesis evolution and contrasting modes of karyotype evolution via chromosome fusion or intercentromeric recombination.</title>
        <authorList>
            <person name="Coelho M.A."/>
            <person name="David-Palma M."/>
            <person name="Shea T."/>
            <person name="Bowers K."/>
            <person name="McGinley-Smith S."/>
            <person name="Mohammad A.W."/>
            <person name="Gnirke A."/>
            <person name="Yurkov A.M."/>
            <person name="Nowrousian M."/>
            <person name="Sun S."/>
            <person name="Cuomo C.A."/>
            <person name="Heitman J."/>
        </authorList>
    </citation>
    <scope>NUCLEOTIDE SEQUENCE</scope>
    <source>
        <strain evidence="2">CBS 12478</strain>
    </source>
</reference>
<dbReference type="Pfam" id="PF04525">
    <property type="entry name" value="LOR"/>
    <property type="match status" value="1"/>
</dbReference>
<dbReference type="EMBL" id="CP144054">
    <property type="protein sequence ID" value="WWD18250.1"/>
    <property type="molecule type" value="Genomic_DNA"/>
</dbReference>
<accession>A0AAJ8MW59</accession>
<dbReference type="Proteomes" id="UP000322225">
    <property type="component" value="Chromosome 4"/>
</dbReference>
<dbReference type="PANTHER" id="PTHR31087:SF161">
    <property type="entry name" value="TUBBY C 2 FAMILY PROTEIN"/>
    <property type="match status" value="1"/>
</dbReference>
<dbReference type="InterPro" id="IPR007612">
    <property type="entry name" value="LOR"/>
</dbReference>
<sequence length="184" mass="20910">MGMFTASAPAQLHPVNPPLGVHGHYCMPHPTTLVLKEKAFSFSGDDFAVKDQNGQVVVRCKGQAFSFRDRKVITDPNGRLLYGLRNKLMSIHKTYIGEDEQEREIFRIRKKISMSTRMEATFINHSTRAETTLELRGDFWGGSADIHMVNGPIVAQISRQMFNARELFTDKQTYFVTAKNENNN</sequence>
<dbReference type="GeneID" id="43592390"/>
<protein>
    <submittedName>
        <fullName evidence="2">Uncharacterized protein</fullName>
    </submittedName>
</protein>
<dbReference type="RefSeq" id="XP_065823251.1">
    <property type="nucleotide sequence ID" value="XM_065967179.1"/>
</dbReference>
<name>A0AAJ8MW59_9TREE</name>
<proteinExistence type="inferred from homology"/>
<organism evidence="2 3">
    <name type="scientific">Kwoniella shandongensis</name>
    <dbReference type="NCBI Taxonomy" id="1734106"/>
    <lineage>
        <taxon>Eukaryota</taxon>
        <taxon>Fungi</taxon>
        <taxon>Dikarya</taxon>
        <taxon>Basidiomycota</taxon>
        <taxon>Agaricomycotina</taxon>
        <taxon>Tremellomycetes</taxon>
        <taxon>Tremellales</taxon>
        <taxon>Cryptococcaceae</taxon>
        <taxon>Kwoniella</taxon>
    </lineage>
</organism>
<reference evidence="2" key="1">
    <citation type="submission" date="2017-08" db="EMBL/GenBank/DDBJ databases">
        <authorList>
            <person name="Cuomo C."/>
            <person name="Billmyre B."/>
            <person name="Heitman J."/>
        </authorList>
    </citation>
    <scope>NUCLEOTIDE SEQUENCE</scope>
    <source>
        <strain evidence="2">CBS 12478</strain>
    </source>
</reference>
<evidence type="ECO:0000313" key="3">
    <source>
        <dbReference type="Proteomes" id="UP000322225"/>
    </source>
</evidence>
<dbReference type="InterPro" id="IPR038595">
    <property type="entry name" value="LOR_sf"/>
</dbReference>
<dbReference type="PANTHER" id="PTHR31087">
    <property type="match status" value="1"/>
</dbReference>
<dbReference type="KEGG" id="ksn:43592390"/>
<evidence type="ECO:0000256" key="1">
    <source>
        <dbReference type="ARBA" id="ARBA00005437"/>
    </source>
</evidence>
<keyword evidence="3" id="KW-1185">Reference proteome</keyword>